<reference evidence="9" key="1">
    <citation type="submission" date="2016-10" db="EMBL/GenBank/DDBJ databases">
        <authorList>
            <person name="Varghese N."/>
            <person name="Submissions S."/>
        </authorList>
    </citation>
    <scope>NUCLEOTIDE SEQUENCE [LARGE SCALE GENOMIC DNA]</scope>
    <source>
        <strain evidence="9">DSM 44526</strain>
    </source>
</reference>
<evidence type="ECO:0000256" key="2">
    <source>
        <dbReference type="ARBA" id="ARBA00022475"/>
    </source>
</evidence>
<dbReference type="AlphaFoldDB" id="A0A1G7YF76"/>
<dbReference type="InterPro" id="IPR042094">
    <property type="entry name" value="T2SS_GspF_sf"/>
</dbReference>
<evidence type="ECO:0000256" key="3">
    <source>
        <dbReference type="ARBA" id="ARBA00022692"/>
    </source>
</evidence>
<feature type="transmembrane region" description="Helical" evidence="6">
    <location>
        <begin position="254"/>
        <end position="274"/>
    </location>
</feature>
<feature type="transmembrane region" description="Helical" evidence="6">
    <location>
        <begin position="42"/>
        <end position="63"/>
    </location>
</feature>
<dbReference type="Gene3D" id="1.20.81.30">
    <property type="entry name" value="Type II secretion system (T2SS), domain F"/>
    <property type="match status" value="1"/>
</dbReference>
<dbReference type="Proteomes" id="UP000198863">
    <property type="component" value="Unassembled WGS sequence"/>
</dbReference>
<feature type="transmembrane region" description="Helical" evidence="6">
    <location>
        <begin position="220"/>
        <end position="242"/>
    </location>
</feature>
<dbReference type="PANTHER" id="PTHR35007:SF3">
    <property type="entry name" value="POSSIBLE CONSERVED ALANINE RICH MEMBRANE PROTEIN"/>
    <property type="match status" value="1"/>
</dbReference>
<feature type="transmembrane region" description="Helical" evidence="6">
    <location>
        <begin position="69"/>
        <end position="95"/>
    </location>
</feature>
<sequence length="287" mass="30529">MTVPGALLGLALGVGLLLVWRSGPRAPQRRTGPRRPGRRRQLLAAAGLTGINPAQLTALQVGLGVLTAVTVLVTTSTVTISLAFGVFGAATPHLLVRRLAGKRRADLRAVWPEVVDNLASAVRAGLSLPESLAALATRGPDVLRPPFARFAAEHRATGRFADALDRLKDDLADPVGDRIVETLRVAREVGGSDLGRVLRTLATFLREDARARAELETRQGWIVQAARLAVAAPWVVLLLLATQRQTLEAYDSPVGTAILLGGGAVCLGAYRLMLRIGRLPEDLRVLA</sequence>
<comment type="subcellular location">
    <subcellularLocation>
        <location evidence="1">Cell membrane</location>
        <topology evidence="1">Multi-pass membrane protein</topology>
    </subcellularLocation>
</comment>
<dbReference type="RefSeq" id="WP_091067490.1">
    <property type="nucleotide sequence ID" value="NZ_FNCF01000007.1"/>
</dbReference>
<dbReference type="EMBL" id="FNCF01000007">
    <property type="protein sequence ID" value="SDG94570.1"/>
    <property type="molecule type" value="Genomic_DNA"/>
</dbReference>
<evidence type="ECO:0000313" key="9">
    <source>
        <dbReference type="Proteomes" id="UP000198863"/>
    </source>
</evidence>
<feature type="domain" description="Type II secretion system protein GspF" evidence="7">
    <location>
        <begin position="116"/>
        <end position="240"/>
    </location>
</feature>
<dbReference type="OrthoDB" id="3217742at2"/>
<gene>
    <name evidence="8" type="ORF">SAMN05660324_3920</name>
</gene>
<evidence type="ECO:0000256" key="4">
    <source>
        <dbReference type="ARBA" id="ARBA00022989"/>
    </source>
</evidence>
<feature type="transmembrane region" description="Helical" evidence="6">
    <location>
        <begin position="6"/>
        <end position="22"/>
    </location>
</feature>
<keyword evidence="5 6" id="KW-0472">Membrane</keyword>
<name>A0A1G7YF76_9ACTN</name>
<evidence type="ECO:0000259" key="7">
    <source>
        <dbReference type="Pfam" id="PF00482"/>
    </source>
</evidence>
<organism evidence="8 9">
    <name type="scientific">Klenkia brasiliensis</name>
    <dbReference type="NCBI Taxonomy" id="333142"/>
    <lineage>
        <taxon>Bacteria</taxon>
        <taxon>Bacillati</taxon>
        <taxon>Actinomycetota</taxon>
        <taxon>Actinomycetes</taxon>
        <taxon>Geodermatophilales</taxon>
        <taxon>Geodermatophilaceae</taxon>
        <taxon>Klenkia</taxon>
    </lineage>
</organism>
<dbReference type="Pfam" id="PF00482">
    <property type="entry name" value="T2SSF"/>
    <property type="match status" value="1"/>
</dbReference>
<keyword evidence="4 6" id="KW-1133">Transmembrane helix</keyword>
<evidence type="ECO:0000256" key="5">
    <source>
        <dbReference type="ARBA" id="ARBA00023136"/>
    </source>
</evidence>
<dbReference type="PANTHER" id="PTHR35007">
    <property type="entry name" value="INTEGRAL MEMBRANE PROTEIN-RELATED"/>
    <property type="match status" value="1"/>
</dbReference>
<proteinExistence type="predicted"/>
<keyword evidence="3 6" id="KW-0812">Transmembrane</keyword>
<dbReference type="InterPro" id="IPR018076">
    <property type="entry name" value="T2SS_GspF_dom"/>
</dbReference>
<accession>A0A1G7YF76</accession>
<evidence type="ECO:0000256" key="6">
    <source>
        <dbReference type="SAM" id="Phobius"/>
    </source>
</evidence>
<keyword evidence="2" id="KW-1003">Cell membrane</keyword>
<evidence type="ECO:0000313" key="8">
    <source>
        <dbReference type="EMBL" id="SDG94570.1"/>
    </source>
</evidence>
<evidence type="ECO:0000256" key="1">
    <source>
        <dbReference type="ARBA" id="ARBA00004651"/>
    </source>
</evidence>
<dbReference type="GO" id="GO:0005886">
    <property type="term" value="C:plasma membrane"/>
    <property type="evidence" value="ECO:0007669"/>
    <property type="project" value="UniProtKB-SubCell"/>
</dbReference>
<keyword evidence="9" id="KW-1185">Reference proteome</keyword>
<protein>
    <submittedName>
        <fullName evidence="8">Tight adherence protein B</fullName>
    </submittedName>
</protein>